<feature type="transmembrane region" description="Helical" evidence="1">
    <location>
        <begin position="402"/>
        <end position="429"/>
    </location>
</feature>
<keyword evidence="1" id="KW-0812">Transmembrane</keyword>
<evidence type="ECO:0000313" key="3">
    <source>
        <dbReference type="Proteomes" id="UP000186341"/>
    </source>
</evidence>
<gene>
    <name evidence="2" type="ORF">BO222_03010</name>
</gene>
<dbReference type="PANTHER" id="PTHR37813:SF1">
    <property type="entry name" value="FELS-2 PROPHAGE PROTEIN"/>
    <property type="match status" value="1"/>
</dbReference>
<dbReference type="InterPro" id="IPR016024">
    <property type="entry name" value="ARM-type_fold"/>
</dbReference>
<feature type="transmembrane region" description="Helical" evidence="1">
    <location>
        <begin position="311"/>
        <end position="337"/>
    </location>
</feature>
<dbReference type="RefSeq" id="WP_075818223.1">
    <property type="nucleotide sequence ID" value="NZ_CAPNHH010000019.1"/>
</dbReference>
<proteinExistence type="predicted"/>
<evidence type="ECO:0000256" key="1">
    <source>
        <dbReference type="SAM" id="Phobius"/>
    </source>
</evidence>
<evidence type="ECO:0008006" key="4">
    <source>
        <dbReference type="Google" id="ProtNLM"/>
    </source>
</evidence>
<comment type="caution">
    <text evidence="2">The sequence shown here is derived from an EMBL/GenBank/DDBJ whole genome shotgun (WGS) entry which is preliminary data.</text>
</comment>
<organism evidence="2 3">
    <name type="scientific">Ileibacterium valens</name>
    <dbReference type="NCBI Taxonomy" id="1862668"/>
    <lineage>
        <taxon>Bacteria</taxon>
        <taxon>Bacillati</taxon>
        <taxon>Bacillota</taxon>
        <taxon>Erysipelotrichia</taxon>
        <taxon>Erysipelotrichales</taxon>
        <taxon>Erysipelotrichaceae</taxon>
        <taxon>Ileibacterium</taxon>
    </lineage>
</organism>
<dbReference type="EMBL" id="MPJW01000078">
    <property type="protein sequence ID" value="OLU41688.1"/>
    <property type="molecule type" value="Genomic_DNA"/>
</dbReference>
<dbReference type="Proteomes" id="UP000186341">
    <property type="component" value="Unassembled WGS sequence"/>
</dbReference>
<keyword evidence="3" id="KW-1185">Reference proteome</keyword>
<keyword evidence="1" id="KW-1133">Transmembrane helix</keyword>
<sequence length="711" mass="74905">MKLGYGGTQEEMKRLVHDASQMTDVQSKLNVSVKDGDLSFANIANAISVVQDNLGIAGTTAEEAKTTFSGSFGMMKAAAMDLMGYLGAEEMYSFVPQALENLATSVDIFFFGNFLPMVGRIVEQIPSVLSQGLGMLTDRLNNAGSLATSGFITGFIQGIPGLIKAAAEFVAAIVNYIITHKDEFFQIARDCVEAFVKGLGEVIPMSEETMAKLPGVIEKALQGIALLKVGSILQPFVSQFGGVIGGAFKGAWSQASTFFGLMKSGGGVFSNLALMVSQGTGPMASLAASFVNAGGGLSGFMALLKGFGSALISAIASPVALITAAIAALIGAFMHLWNTNDEFKNNMIAIWNDLVSAVNDFCQGIVDRVNALGFDFESVGEMISAIWNGFCEMLAPVFEGAWAVISAVLQGALDIITGLLDIFIGLFTGNWSQLWTGVQEIAAGVWNAICGIFSAAWNMIIGLLDWFCGLFGTTWSATWASVQATVSSIWNGIVSFLSGIWNGLVATATSIFNNIKTAVTQAMQSAIDMITNIWNGVTSTLSSIWNGIVSTARSIFDGVYNAIVGPFQRAKETVQGIWDWITGHSEVNVKVNQSSGGYGSSSAAHAAGGVFTRATLLPSVYGATHLVGEAGPEAILPLTEFYRSMDRSIKEGYSAAAANPQLDVVIDLLAAIAGKSTTIVMDKKTVGQIVADEVEKAINKKAVLRTRLAGG</sequence>
<keyword evidence="1" id="KW-0472">Membrane</keyword>
<reference evidence="2 3" key="1">
    <citation type="submission" date="2016-11" db="EMBL/GenBank/DDBJ databases">
        <title>Description of two novel members of the family Erysipelotrichaceae: Ileibacterium lipovorans gen. nov., sp. nov. and Dubosiella newyorkensis, gen. nov., sp. nov.</title>
        <authorList>
            <person name="Cox L.M."/>
            <person name="Sohn J."/>
            <person name="Tyrrell K.L."/>
            <person name="Citron D.M."/>
            <person name="Lawson P.A."/>
            <person name="Patel N.B."/>
            <person name="Iizumi T."/>
            <person name="Perez-Perez G.I."/>
            <person name="Goldstein E.J."/>
            <person name="Blaser M.J."/>
        </authorList>
    </citation>
    <scope>NUCLEOTIDE SEQUENCE [LARGE SCALE GENOMIC DNA]</scope>
    <source>
        <strain evidence="2 3">NYU-BL-A3</strain>
    </source>
</reference>
<dbReference type="Gene3D" id="1.20.120.20">
    <property type="entry name" value="Apolipoprotein"/>
    <property type="match status" value="1"/>
</dbReference>
<name>A0A1U7NHX6_9FIRM</name>
<feature type="transmembrane region" description="Helical" evidence="1">
    <location>
        <begin position="441"/>
        <end position="464"/>
    </location>
</feature>
<dbReference type="AlphaFoldDB" id="A0A1U7NHX6"/>
<dbReference type="PANTHER" id="PTHR37813">
    <property type="entry name" value="FELS-2 PROPHAGE PROTEIN"/>
    <property type="match status" value="1"/>
</dbReference>
<dbReference type="SUPFAM" id="SSF48371">
    <property type="entry name" value="ARM repeat"/>
    <property type="match status" value="1"/>
</dbReference>
<protein>
    <recommendedName>
        <fullName evidence="4">Phage tail tape measure protein</fullName>
    </recommendedName>
</protein>
<feature type="transmembrane region" description="Helical" evidence="1">
    <location>
        <begin position="283"/>
        <end position="304"/>
    </location>
</feature>
<evidence type="ECO:0000313" key="2">
    <source>
        <dbReference type="EMBL" id="OLU41688.1"/>
    </source>
</evidence>
<accession>A0A1U7NHX6</accession>